<dbReference type="GO" id="GO:0030983">
    <property type="term" value="F:mismatched DNA binding"/>
    <property type="evidence" value="ECO:0007669"/>
    <property type="project" value="InterPro"/>
</dbReference>
<dbReference type="CDD" id="cd03281">
    <property type="entry name" value="ABC_MSH5_euk"/>
    <property type="match status" value="1"/>
</dbReference>
<dbReference type="PANTHER" id="PTHR11361">
    <property type="entry name" value="DNA MISMATCH REPAIR PROTEIN MUTS FAMILY MEMBER"/>
    <property type="match status" value="1"/>
</dbReference>
<reference evidence="13" key="1">
    <citation type="submission" date="2022-07" db="EMBL/GenBank/DDBJ databases">
        <title>Fungi with potential for degradation of polypropylene.</title>
        <authorList>
            <person name="Gostincar C."/>
        </authorList>
    </citation>
    <scope>NUCLEOTIDE SEQUENCE</scope>
    <source>
        <strain evidence="13">EXF-13308</strain>
    </source>
</reference>
<keyword evidence="9" id="KW-0469">Meiosis</keyword>
<dbReference type="PROSITE" id="PS00486">
    <property type="entry name" value="DNA_MISMATCH_REPAIR_2"/>
    <property type="match status" value="1"/>
</dbReference>
<dbReference type="Pfam" id="PF00488">
    <property type="entry name" value="MutS_V"/>
    <property type="match status" value="1"/>
</dbReference>
<evidence type="ECO:0000256" key="11">
    <source>
        <dbReference type="ARBA" id="ARBA00077470"/>
    </source>
</evidence>
<evidence type="ECO:0000313" key="14">
    <source>
        <dbReference type="Proteomes" id="UP001174694"/>
    </source>
</evidence>
<evidence type="ECO:0000256" key="3">
    <source>
        <dbReference type="ARBA" id="ARBA00006271"/>
    </source>
</evidence>
<dbReference type="AlphaFoldDB" id="A0AA38SDR2"/>
<evidence type="ECO:0000256" key="6">
    <source>
        <dbReference type="ARBA" id="ARBA00022840"/>
    </source>
</evidence>
<evidence type="ECO:0000313" key="13">
    <source>
        <dbReference type="EMBL" id="KAJ9157771.1"/>
    </source>
</evidence>
<evidence type="ECO:0000256" key="7">
    <source>
        <dbReference type="ARBA" id="ARBA00023125"/>
    </source>
</evidence>
<evidence type="ECO:0000256" key="9">
    <source>
        <dbReference type="ARBA" id="ARBA00023254"/>
    </source>
</evidence>
<dbReference type="GO" id="GO:0005694">
    <property type="term" value="C:chromosome"/>
    <property type="evidence" value="ECO:0007669"/>
    <property type="project" value="UniProtKB-SubCell"/>
</dbReference>
<comment type="subcellular location">
    <subcellularLocation>
        <location evidence="2">Chromosome</location>
    </subcellularLocation>
    <subcellularLocation>
        <location evidence="1">Nucleus</location>
    </subcellularLocation>
</comment>
<organism evidence="13 14">
    <name type="scientific">Pleurostoma richardsiae</name>
    <dbReference type="NCBI Taxonomy" id="41990"/>
    <lineage>
        <taxon>Eukaryota</taxon>
        <taxon>Fungi</taxon>
        <taxon>Dikarya</taxon>
        <taxon>Ascomycota</taxon>
        <taxon>Pezizomycotina</taxon>
        <taxon>Sordariomycetes</taxon>
        <taxon>Sordariomycetidae</taxon>
        <taxon>Calosphaeriales</taxon>
        <taxon>Pleurostomataceae</taxon>
        <taxon>Pleurostoma</taxon>
    </lineage>
</organism>
<sequence length="871" mass="95930">MKQRRAVGCAYYVAIEEALYLQEDIPVAGLELVETLLVHVQPTTILIPSRGPDELAEYLEANAQDLDGHTRGLVSGAYILRTISSSEFRYETAREQLLNLKPDHLHSQTVQFHTVVEDEAVDDLDGDATGGQKQSRLMRLSTLINLDSTVSIGCAGAVLSEIQRRKAAEYHPNDPDAFSSFRIKSLTMLTLSNSMFVNADALASLQILGSEAHPNTMMQGPDKANSGAKESLSVYGLLHFLASTPQGKAKLRQLFLRPSVDLGIIRERQHTISVLLRPENGTTIENLTKTLKKIRNIRTTMTALHKGVSRPPGQASVERGTWAALQCFAAHVVDLRGSIRSIQGGDTLEISAKVLNGIHQAELMRVGEMIAQTIDFEESKESQRTAVAQGVSNELDTLKRTYHGMEHFLTEAREALMEEIPAWARPYIKTCIYYPQLGFLTAVSINPETGLAGYEGEGLVEDGWQQMFLDNGVIYYKNRRMRELDKDIGDLYCAIVDREIEIIYELGVAVLTHEDALLAASDLCGEFDGLLALALGAAKYNWTAPQMTDLNIIHIRDGRHPLQELVVPSFIANDCFLAGGRGNEVDNESLEAIEQLDICPSMLVLTGPNHSGKSIYIKQVALIVFLAHIGSFIPAREATIGLTDRLLTRIATRESVSRNESAFAIDLRQAAFSMNFATRRSLVLIDEFGKGTNSADGAGLVTALLDNFLSLGDERPKIIAATHFHEIFENDMLEERQELRFANLEVRLDLDAEDREDQVICLYRLVHGRSNSSFGTRCAAMNGVDAAVVERAEAISLLLARGEDLRASCAKLSDREALRLEEAESVAREFLEIDIPPPKPRGLRGIARGSSESASTRNLLQQVLAAGPSDI</sequence>
<evidence type="ECO:0000256" key="8">
    <source>
        <dbReference type="ARBA" id="ARBA00023242"/>
    </source>
</evidence>
<evidence type="ECO:0000256" key="10">
    <source>
        <dbReference type="ARBA" id="ARBA00073549"/>
    </source>
</evidence>
<dbReference type="Pfam" id="PF05192">
    <property type="entry name" value="MutS_III"/>
    <property type="match status" value="1"/>
</dbReference>
<evidence type="ECO:0000256" key="1">
    <source>
        <dbReference type="ARBA" id="ARBA00004123"/>
    </source>
</evidence>
<proteinExistence type="inferred from homology"/>
<dbReference type="FunFam" id="3.40.50.300:FF:001067">
    <property type="entry name" value="DNA mismatch repair protein MSH5"/>
    <property type="match status" value="1"/>
</dbReference>
<keyword evidence="5" id="KW-0547">Nucleotide-binding</keyword>
<dbReference type="Proteomes" id="UP001174694">
    <property type="component" value="Unassembled WGS sequence"/>
</dbReference>
<dbReference type="GO" id="GO:0005634">
    <property type="term" value="C:nucleus"/>
    <property type="evidence" value="ECO:0007669"/>
    <property type="project" value="UniProtKB-SubCell"/>
</dbReference>
<dbReference type="SUPFAM" id="SSF52540">
    <property type="entry name" value="P-loop containing nucleoside triphosphate hydrolases"/>
    <property type="match status" value="1"/>
</dbReference>
<dbReference type="InterPro" id="IPR045076">
    <property type="entry name" value="MutS"/>
</dbReference>
<keyword evidence="7" id="KW-0238">DNA-binding</keyword>
<dbReference type="InterPro" id="IPR007696">
    <property type="entry name" value="DNA_mismatch_repair_MutS_core"/>
</dbReference>
<evidence type="ECO:0000259" key="12">
    <source>
        <dbReference type="PROSITE" id="PS00486"/>
    </source>
</evidence>
<dbReference type="Gene3D" id="1.10.1420.10">
    <property type="match status" value="1"/>
</dbReference>
<evidence type="ECO:0000256" key="5">
    <source>
        <dbReference type="ARBA" id="ARBA00022741"/>
    </source>
</evidence>
<dbReference type="SUPFAM" id="SSF48334">
    <property type="entry name" value="DNA repair protein MutS, domain III"/>
    <property type="match status" value="1"/>
</dbReference>
<dbReference type="InterPro" id="IPR027417">
    <property type="entry name" value="P-loop_NTPase"/>
</dbReference>
<dbReference type="PANTHER" id="PTHR11361:SF20">
    <property type="entry name" value="MUTS PROTEIN HOMOLOG 5"/>
    <property type="match status" value="1"/>
</dbReference>
<name>A0AA38SDR2_9PEZI</name>
<keyword evidence="14" id="KW-1185">Reference proteome</keyword>
<keyword evidence="4" id="KW-0158">Chromosome</keyword>
<dbReference type="EMBL" id="JANBVO010000001">
    <property type="protein sequence ID" value="KAJ9157771.1"/>
    <property type="molecule type" value="Genomic_DNA"/>
</dbReference>
<dbReference type="GO" id="GO:0140664">
    <property type="term" value="F:ATP-dependent DNA damage sensor activity"/>
    <property type="evidence" value="ECO:0007669"/>
    <property type="project" value="InterPro"/>
</dbReference>
<comment type="similarity">
    <text evidence="3">Belongs to the DNA mismatch repair MutS family.</text>
</comment>
<dbReference type="Gene3D" id="3.40.50.300">
    <property type="entry name" value="P-loop containing nucleotide triphosphate hydrolases"/>
    <property type="match status" value="1"/>
</dbReference>
<evidence type="ECO:0000256" key="4">
    <source>
        <dbReference type="ARBA" id="ARBA00022454"/>
    </source>
</evidence>
<keyword evidence="8" id="KW-0539">Nucleus</keyword>
<dbReference type="GO" id="GO:0051026">
    <property type="term" value="P:chiasma assembly"/>
    <property type="evidence" value="ECO:0007669"/>
    <property type="project" value="TreeGrafter"/>
</dbReference>
<protein>
    <recommendedName>
        <fullName evidence="10">DNA mismatch repair protein MSH5</fullName>
    </recommendedName>
    <alternativeName>
        <fullName evidence="11">MutS protein homolog 5</fullName>
    </alternativeName>
</protein>
<gene>
    <name evidence="13" type="ORF">NKR23_g97</name>
</gene>
<dbReference type="InterPro" id="IPR036187">
    <property type="entry name" value="DNA_mismatch_repair_MutS_sf"/>
</dbReference>
<dbReference type="SMART" id="SM00533">
    <property type="entry name" value="MUTSd"/>
    <property type="match status" value="1"/>
</dbReference>
<dbReference type="PIRSF" id="PIRSF005813">
    <property type="entry name" value="MSH2"/>
    <property type="match status" value="1"/>
</dbReference>
<accession>A0AA38SDR2</accession>
<keyword evidence="6" id="KW-0067">ATP-binding</keyword>
<dbReference type="InterPro" id="IPR011184">
    <property type="entry name" value="DNA_mismatch_repair_Msh2"/>
</dbReference>
<dbReference type="GO" id="GO:0006298">
    <property type="term" value="P:mismatch repair"/>
    <property type="evidence" value="ECO:0007669"/>
    <property type="project" value="InterPro"/>
</dbReference>
<dbReference type="InterPro" id="IPR000432">
    <property type="entry name" value="DNA_mismatch_repair_MutS_C"/>
</dbReference>
<comment type="caution">
    <text evidence="13">The sequence shown here is derived from an EMBL/GenBank/DDBJ whole genome shotgun (WGS) entry which is preliminary data.</text>
</comment>
<evidence type="ECO:0000256" key="2">
    <source>
        <dbReference type="ARBA" id="ARBA00004286"/>
    </source>
</evidence>
<dbReference type="SMART" id="SM00534">
    <property type="entry name" value="MUTSac"/>
    <property type="match status" value="1"/>
</dbReference>
<dbReference type="GO" id="GO:0005524">
    <property type="term" value="F:ATP binding"/>
    <property type="evidence" value="ECO:0007669"/>
    <property type="project" value="UniProtKB-KW"/>
</dbReference>
<feature type="domain" description="DNA mismatch repair proteins mutS family" evidence="12">
    <location>
        <begin position="681"/>
        <end position="697"/>
    </location>
</feature>